<keyword evidence="4" id="KW-1185">Reference proteome</keyword>
<accession>A0ABS7RIQ6</accession>
<proteinExistence type="predicted"/>
<feature type="compositionally biased region" description="Basic and acidic residues" evidence="1">
    <location>
        <begin position="183"/>
        <end position="198"/>
    </location>
</feature>
<evidence type="ECO:0000313" key="4">
    <source>
        <dbReference type="Proteomes" id="UP000754710"/>
    </source>
</evidence>
<dbReference type="EMBL" id="JAIEZQ010000001">
    <property type="protein sequence ID" value="MBY9073705.1"/>
    <property type="molecule type" value="Genomic_DNA"/>
</dbReference>
<gene>
    <name evidence="3" type="ORF">K1X13_02610</name>
</gene>
<keyword evidence="2" id="KW-0472">Membrane</keyword>
<feature type="region of interest" description="Disordered" evidence="1">
    <location>
        <begin position="127"/>
        <end position="211"/>
    </location>
</feature>
<feature type="transmembrane region" description="Helical" evidence="2">
    <location>
        <begin position="40"/>
        <end position="58"/>
    </location>
</feature>
<feature type="compositionally biased region" description="Basic and acidic residues" evidence="1">
    <location>
        <begin position="160"/>
        <end position="176"/>
    </location>
</feature>
<protein>
    <recommendedName>
        <fullName evidence="5">Cell division protein FtsL</fullName>
    </recommendedName>
</protein>
<evidence type="ECO:0000313" key="3">
    <source>
        <dbReference type="EMBL" id="MBY9073705.1"/>
    </source>
</evidence>
<sequence>MSTPLSQARTQFPRLAEAAVERARLTVVPRRTQKAPRVPFVSLVSLLLVTGVVGLLLFNTSMQQSSFVATSMEEQATVLAAKEESLQMQLEQLRDPQRVATRAKRMGMVPASSPAFIRLSDGEIVGKPLPAEPADGMRINPLPTAKPKSLRPDPVIVEIEQPKAVRKADRKSDRAEAASANRADAERGNRDEAREAGTKKQKPQQSQGRTR</sequence>
<organism evidence="3 4">
    <name type="scientific">Nocardioides jiangsuensis</name>
    <dbReference type="NCBI Taxonomy" id="2866161"/>
    <lineage>
        <taxon>Bacteria</taxon>
        <taxon>Bacillati</taxon>
        <taxon>Actinomycetota</taxon>
        <taxon>Actinomycetes</taxon>
        <taxon>Propionibacteriales</taxon>
        <taxon>Nocardioidaceae</taxon>
        <taxon>Nocardioides</taxon>
    </lineage>
</organism>
<evidence type="ECO:0000256" key="1">
    <source>
        <dbReference type="SAM" id="MobiDB-lite"/>
    </source>
</evidence>
<comment type="caution">
    <text evidence="3">The sequence shown here is derived from an EMBL/GenBank/DDBJ whole genome shotgun (WGS) entry which is preliminary data.</text>
</comment>
<evidence type="ECO:0000256" key="2">
    <source>
        <dbReference type="SAM" id="Phobius"/>
    </source>
</evidence>
<keyword evidence="2" id="KW-0812">Transmembrane</keyword>
<keyword evidence="2" id="KW-1133">Transmembrane helix</keyword>
<evidence type="ECO:0008006" key="5">
    <source>
        <dbReference type="Google" id="ProtNLM"/>
    </source>
</evidence>
<name>A0ABS7RIQ6_9ACTN</name>
<reference evidence="3 4" key="1">
    <citation type="submission" date="2021-08" db="EMBL/GenBank/DDBJ databases">
        <title>Nocardioides bacterium WL0053 sp. nov., isolated from the sediment.</title>
        <authorList>
            <person name="Wang L."/>
            <person name="Zhang D."/>
            <person name="Zhang A."/>
        </authorList>
    </citation>
    <scope>NUCLEOTIDE SEQUENCE [LARGE SCALE GENOMIC DNA]</scope>
    <source>
        <strain evidence="3 4">WL0053</strain>
    </source>
</reference>
<dbReference type="Proteomes" id="UP000754710">
    <property type="component" value="Unassembled WGS sequence"/>
</dbReference>
<dbReference type="RefSeq" id="WP_221023475.1">
    <property type="nucleotide sequence ID" value="NZ_JAIEZQ010000001.1"/>
</dbReference>